<evidence type="ECO:0000256" key="1">
    <source>
        <dbReference type="SAM" id="Coils"/>
    </source>
</evidence>
<feature type="coiled-coil region" evidence="1">
    <location>
        <begin position="36"/>
        <end position="63"/>
    </location>
</feature>
<dbReference type="GeneID" id="3862460"/>
<dbReference type="EMBL" id="CR940348">
    <property type="protein sequence ID" value="CAI74482.1"/>
    <property type="molecule type" value="Genomic_DNA"/>
</dbReference>
<protein>
    <submittedName>
        <fullName evidence="2">Uncharacterized protein</fullName>
    </submittedName>
</protein>
<dbReference type="Pfam" id="PF07405">
    <property type="entry name" value="DUF1506"/>
    <property type="match status" value="1"/>
</dbReference>
<proteinExistence type="predicted"/>
<reference evidence="2 3" key="1">
    <citation type="journal article" date="2005" name="Science">
        <title>Genome of the host-cell transforming parasite Theileria annulata compared with T. parva.</title>
        <authorList>
            <person name="Pain A."/>
            <person name="Renauld H."/>
            <person name="Berriman M."/>
            <person name="Murphy L."/>
            <person name="Yeats C.A."/>
            <person name="Weir W."/>
            <person name="Kerhornou A."/>
            <person name="Aslett M."/>
            <person name="Bishop R."/>
            <person name="Bouchier C."/>
            <person name="Cochet M."/>
            <person name="Coulson R.M.R."/>
            <person name="Cronin A."/>
            <person name="de Villiers E.P."/>
            <person name="Fraser A."/>
            <person name="Fosker N."/>
            <person name="Gardner M."/>
            <person name="Goble A."/>
            <person name="Griffiths-Jones S."/>
            <person name="Harris D.E."/>
            <person name="Katzer F."/>
            <person name="Larke N."/>
            <person name="Lord A."/>
            <person name="Maser P."/>
            <person name="McKellar S."/>
            <person name="Mooney P."/>
            <person name="Morton F."/>
            <person name="Nene V."/>
            <person name="O'Neil S."/>
            <person name="Price C."/>
            <person name="Quail M.A."/>
            <person name="Rabbinowitsch E."/>
            <person name="Rawlings N.D."/>
            <person name="Rutter S."/>
            <person name="Saunders D."/>
            <person name="Seeger K."/>
            <person name="Shah T."/>
            <person name="Squares R."/>
            <person name="Squares S."/>
            <person name="Tivey A."/>
            <person name="Walker A.R."/>
            <person name="Woodward J."/>
            <person name="Dobbelaere D.A.E."/>
            <person name="Langsley G."/>
            <person name="Rajandream M.A."/>
            <person name="McKeever D."/>
            <person name="Shiels B."/>
            <person name="Tait A."/>
            <person name="Barrell B.G."/>
            <person name="Hall N."/>
        </authorList>
    </citation>
    <scope>NUCLEOTIDE SEQUENCE [LARGE SCALE GENOMIC DNA]</scope>
    <source>
        <strain evidence="3">Ankara</strain>
    </source>
</reference>
<evidence type="ECO:0000313" key="3">
    <source>
        <dbReference type="Proteomes" id="UP000001950"/>
    </source>
</evidence>
<sequence>MNSKNTCLCVDKLNQLHNTIHTELVDCKDKVWNFKIASLTKERDSLLLRNEDLRSKLTDLQSKIASDPFMARRYQELCNIKPSENLENTDISQVYKQLYTYQDLNNELKDRLSLEQMNSMSWKHKFYDLENKISSQISELLQLTQSGNCVESTDYAKFKTEHYSKVAKEALELLKQAKNRIEGDRYSNFLHSYII</sequence>
<gene>
    <name evidence="2" type="ORF">TA13535</name>
</gene>
<dbReference type="Proteomes" id="UP000001950">
    <property type="component" value="Chromosome 2"/>
</dbReference>
<dbReference type="eggNOG" id="ENOG502SQS2">
    <property type="taxonomic scope" value="Eukaryota"/>
</dbReference>
<organism evidence="2 3">
    <name type="scientific">Theileria annulata</name>
    <dbReference type="NCBI Taxonomy" id="5874"/>
    <lineage>
        <taxon>Eukaryota</taxon>
        <taxon>Sar</taxon>
        <taxon>Alveolata</taxon>
        <taxon>Apicomplexa</taxon>
        <taxon>Aconoidasida</taxon>
        <taxon>Piroplasmida</taxon>
        <taxon>Theileriidae</taxon>
        <taxon>Theileria</taxon>
    </lineage>
</organism>
<dbReference type="OMA" id="PFMARRY"/>
<dbReference type="InParanoid" id="Q4UEK7"/>
<dbReference type="InterPro" id="IPR010875">
    <property type="entry name" value="DUF1506"/>
</dbReference>
<dbReference type="VEuPathDB" id="PiroplasmaDB:TA13535"/>
<evidence type="ECO:0000313" key="2">
    <source>
        <dbReference type="EMBL" id="CAI74482.1"/>
    </source>
</evidence>
<dbReference type="KEGG" id="tan:TA13535"/>
<dbReference type="AlphaFoldDB" id="Q4UEK7"/>
<keyword evidence="3" id="KW-1185">Reference proteome</keyword>
<keyword evidence="1" id="KW-0175">Coiled coil</keyword>
<dbReference type="OrthoDB" id="417078at2759"/>
<name>Q4UEK7_THEAN</name>
<dbReference type="RefSeq" id="XP_952214.1">
    <property type="nucleotide sequence ID" value="XM_947121.1"/>
</dbReference>
<accession>Q4UEK7</accession>